<dbReference type="Gene3D" id="3.30.420.10">
    <property type="entry name" value="Ribonuclease H-like superfamily/Ribonuclease H"/>
    <property type="match status" value="1"/>
</dbReference>
<protein>
    <submittedName>
        <fullName evidence="2">Ribonuclease HI</fullName>
    </submittedName>
</protein>
<name>U1NCM5_9EURY</name>
<proteinExistence type="predicted"/>
<dbReference type="AlphaFoldDB" id="U1NCM5"/>
<dbReference type="GO" id="GO:0004523">
    <property type="term" value="F:RNA-DNA hybrid ribonuclease activity"/>
    <property type="evidence" value="ECO:0007669"/>
    <property type="project" value="InterPro"/>
</dbReference>
<reference evidence="2 3" key="1">
    <citation type="journal article" date="2013" name="PLoS ONE">
        <title>Assembly-driven community genomics of a hypersaline microbial ecosystem.</title>
        <authorList>
            <person name="Podell S."/>
            <person name="Ugalde J.A."/>
            <person name="Narasingarao P."/>
            <person name="Banfield J.F."/>
            <person name="Heidelberg K.B."/>
            <person name="Allen E.E."/>
        </authorList>
    </citation>
    <scope>NUCLEOTIDE SEQUENCE [LARGE SCALE GENOMIC DNA]</scope>
    <source>
        <strain evidence="3">J07HQW2</strain>
    </source>
</reference>
<sequence length="130" mass="14452">MLTVHTDASVDPAEQEAGIGWILTDNTGEEITHNSRIGYRESTSAEWVGVIHALSWIATNKDTDAVMINTDSNSVAEVADGKSTPTAKSTQRWYARFRKLTTYFETVIVNYIPSARNGKADRLARTAYRK</sequence>
<dbReference type="InterPro" id="IPR036397">
    <property type="entry name" value="RNaseH_sf"/>
</dbReference>
<accession>U1NCM5</accession>
<organism evidence="2 3">
    <name type="scientific">Haloquadratum walsbyi J07HQW2</name>
    <dbReference type="NCBI Taxonomy" id="1238425"/>
    <lineage>
        <taxon>Archaea</taxon>
        <taxon>Methanobacteriati</taxon>
        <taxon>Methanobacteriota</taxon>
        <taxon>Stenosarchaea group</taxon>
        <taxon>Halobacteria</taxon>
        <taxon>Halobacteriales</taxon>
        <taxon>Haloferacaceae</taxon>
        <taxon>Haloquadratum</taxon>
    </lineage>
</organism>
<evidence type="ECO:0000313" key="2">
    <source>
        <dbReference type="EMBL" id="ERG94423.1"/>
    </source>
</evidence>
<gene>
    <name evidence="2" type="ORF">J07HQW2_00857</name>
</gene>
<dbReference type="GO" id="GO:0003676">
    <property type="term" value="F:nucleic acid binding"/>
    <property type="evidence" value="ECO:0007669"/>
    <property type="project" value="InterPro"/>
</dbReference>
<dbReference type="EMBL" id="KE356561">
    <property type="protein sequence ID" value="ERG94423.1"/>
    <property type="molecule type" value="Genomic_DNA"/>
</dbReference>
<dbReference type="RefSeq" id="WP_021053914.1">
    <property type="nucleotide sequence ID" value="NZ_KE356561.1"/>
</dbReference>
<dbReference type="InterPro" id="IPR002156">
    <property type="entry name" value="RNaseH_domain"/>
</dbReference>
<evidence type="ECO:0000259" key="1">
    <source>
        <dbReference type="PROSITE" id="PS50879"/>
    </source>
</evidence>
<dbReference type="Proteomes" id="UP000030710">
    <property type="component" value="Unassembled WGS sequence"/>
</dbReference>
<dbReference type="InterPro" id="IPR053151">
    <property type="entry name" value="RNase_H-like"/>
</dbReference>
<dbReference type="PANTHER" id="PTHR47723">
    <property type="entry name" value="OS05G0353850 PROTEIN"/>
    <property type="match status" value="1"/>
</dbReference>
<dbReference type="SUPFAM" id="SSF53098">
    <property type="entry name" value="Ribonuclease H-like"/>
    <property type="match status" value="1"/>
</dbReference>
<dbReference type="HOGENOM" id="CLU_1933229_0_0_2"/>
<dbReference type="Pfam" id="PF13456">
    <property type="entry name" value="RVT_3"/>
    <property type="match status" value="1"/>
</dbReference>
<dbReference type="InterPro" id="IPR012337">
    <property type="entry name" value="RNaseH-like_sf"/>
</dbReference>
<dbReference type="PROSITE" id="PS50879">
    <property type="entry name" value="RNASE_H_1"/>
    <property type="match status" value="1"/>
</dbReference>
<evidence type="ECO:0000313" key="3">
    <source>
        <dbReference type="Proteomes" id="UP000030710"/>
    </source>
</evidence>
<feature type="domain" description="RNase H type-1" evidence="1">
    <location>
        <begin position="1"/>
        <end position="129"/>
    </location>
</feature>
<dbReference type="PANTHER" id="PTHR47723:SF19">
    <property type="entry name" value="POLYNUCLEOTIDYL TRANSFERASE, RIBONUCLEASE H-LIKE SUPERFAMILY PROTEIN"/>
    <property type="match status" value="1"/>
</dbReference>